<dbReference type="EMBL" id="CABIJS010000654">
    <property type="protein sequence ID" value="VUZ54439.1"/>
    <property type="molecule type" value="Genomic_DNA"/>
</dbReference>
<dbReference type="AlphaFoldDB" id="A0A564Z545"/>
<accession>A0A564Z545</accession>
<evidence type="ECO:0000313" key="1">
    <source>
        <dbReference type="EMBL" id="VUZ54439.1"/>
    </source>
</evidence>
<gene>
    <name evidence="1" type="ORF">WMSIL1_LOCUS12551</name>
</gene>
<evidence type="ECO:0000313" key="2">
    <source>
        <dbReference type="Proteomes" id="UP000321570"/>
    </source>
</evidence>
<sequence length="85" mass="9921">MERFMNHLNLNPGQSENAIPKLCNKKLVLQINEFHPCLEVDLDSNIWLDKCSGVFRKDLVDTPKGKRVQLLLRRRGTAEYKKLKN</sequence>
<organism evidence="1 2">
    <name type="scientific">Hymenolepis diminuta</name>
    <name type="common">Rat tapeworm</name>
    <dbReference type="NCBI Taxonomy" id="6216"/>
    <lineage>
        <taxon>Eukaryota</taxon>
        <taxon>Metazoa</taxon>
        <taxon>Spiralia</taxon>
        <taxon>Lophotrochozoa</taxon>
        <taxon>Platyhelminthes</taxon>
        <taxon>Cestoda</taxon>
        <taxon>Eucestoda</taxon>
        <taxon>Cyclophyllidea</taxon>
        <taxon>Hymenolepididae</taxon>
        <taxon>Hymenolepis</taxon>
    </lineage>
</organism>
<keyword evidence="2" id="KW-1185">Reference proteome</keyword>
<protein>
    <submittedName>
        <fullName evidence="1">Uncharacterized protein</fullName>
    </submittedName>
</protein>
<reference evidence="1 2" key="1">
    <citation type="submission" date="2019-07" db="EMBL/GenBank/DDBJ databases">
        <authorList>
            <person name="Jastrzebski P J."/>
            <person name="Paukszto L."/>
            <person name="Jastrzebski P J."/>
        </authorList>
    </citation>
    <scope>NUCLEOTIDE SEQUENCE [LARGE SCALE GENOMIC DNA]</scope>
    <source>
        <strain evidence="1 2">WMS-il1</strain>
    </source>
</reference>
<proteinExistence type="predicted"/>
<name>A0A564Z545_HYMDI</name>
<dbReference type="Proteomes" id="UP000321570">
    <property type="component" value="Unassembled WGS sequence"/>
</dbReference>